<accession>A0A0G4HT88</accession>
<gene>
    <name evidence="1" type="ORF">Cvel_8406</name>
</gene>
<evidence type="ECO:0000313" key="1">
    <source>
        <dbReference type="EMBL" id="CEM47581.1"/>
    </source>
</evidence>
<evidence type="ECO:0008006" key="2">
    <source>
        <dbReference type="Google" id="ProtNLM"/>
    </source>
</evidence>
<proteinExistence type="predicted"/>
<dbReference type="EMBL" id="CDMZ01003787">
    <property type="protein sequence ID" value="CEM47581.1"/>
    <property type="molecule type" value="Genomic_DNA"/>
</dbReference>
<protein>
    <recommendedName>
        <fullName evidence="2">Roadblock/LAMTOR2 domain-containing protein</fullName>
    </recommendedName>
</protein>
<dbReference type="AlphaFoldDB" id="A0A0G4HT88"/>
<reference evidence="1" key="1">
    <citation type="submission" date="2014-11" db="EMBL/GenBank/DDBJ databases">
        <authorList>
            <person name="Otto D Thomas"/>
            <person name="Naeem Raeece"/>
        </authorList>
    </citation>
    <scope>NUCLEOTIDE SEQUENCE</scope>
</reference>
<dbReference type="SUPFAM" id="SSF103196">
    <property type="entry name" value="Roadblock/LC7 domain"/>
    <property type="match status" value="1"/>
</dbReference>
<name>A0A0G4HT88_9ALVE</name>
<dbReference type="VEuPathDB" id="CryptoDB:Cvel_8406"/>
<dbReference type="Gene3D" id="3.30.450.30">
    <property type="entry name" value="Dynein light chain 2a, cytoplasmic"/>
    <property type="match status" value="1"/>
</dbReference>
<organism evidence="1">
    <name type="scientific">Chromera velia CCMP2878</name>
    <dbReference type="NCBI Taxonomy" id="1169474"/>
    <lineage>
        <taxon>Eukaryota</taxon>
        <taxon>Sar</taxon>
        <taxon>Alveolata</taxon>
        <taxon>Colpodellida</taxon>
        <taxon>Chromeraceae</taxon>
        <taxon>Chromera</taxon>
    </lineage>
</organism>
<sequence>MFRPKALAAILKKEVESEPSITNIMLVTVEGGILAAAHYSEAEQTAAAVLASVYTEYVAFSNQLLWVLTEVKGGRVAMCSLCGGAVVLCVHGDLEAPHGLLQQKMELLKNNLAEPLKNMY</sequence>